<name>A0A5B0MN59_PUCGR</name>
<evidence type="ECO:0000256" key="1">
    <source>
        <dbReference type="SAM" id="MobiDB-lite"/>
    </source>
</evidence>
<feature type="region of interest" description="Disordered" evidence="1">
    <location>
        <begin position="330"/>
        <end position="373"/>
    </location>
</feature>
<keyword evidence="2" id="KW-0472">Membrane</keyword>
<feature type="compositionally biased region" description="Basic and acidic residues" evidence="1">
    <location>
        <begin position="166"/>
        <end position="175"/>
    </location>
</feature>
<feature type="compositionally biased region" description="Polar residues" evidence="1">
    <location>
        <begin position="109"/>
        <end position="126"/>
    </location>
</feature>
<feature type="compositionally biased region" description="Basic and acidic residues" evidence="1">
    <location>
        <begin position="254"/>
        <end position="264"/>
    </location>
</feature>
<sequence>MERKGEKWRRKSTGSGSSSSTDDEAFFSRKKKQPTGGPVRRGSRRRLTLEEAIKSNESNFIDFNPFQSGDSVDPLLPPNTPKKKKPAESRVNKAKSTSGRRKTIHGTGCSITLPRSSTPSFISHQPSSEKRFPPRSPVVKQQETGTRSGRPSFQFCAFDPLSPIKQTEHENRRSPPSESSSSSDPAEVGEVPEPPKKPRATQNERSSMIERAIQAKNSSFINFNPFQGDLTTTPSEPIKNNKNSGAGQQVFINKAEKTLRRKTVDGSSGNSSSTNHPVSALSAQFESKVNPGTGRRLSDQSSMNHKTGRGVRDNRRVSFLDEVRFKQQEVSELVESNERERDESYQASPPTSLPTLPPSERLRTPGPPTVALPSPSVPLLPSKFYPSLSGYPSLSPSPSSSSSLSSSSSSSSSNFLSDKTHLKKDGYFLRSYRFLSSACIVFLCSFFLLLVSRIFC</sequence>
<protein>
    <submittedName>
        <fullName evidence="3">Uncharacterized protein</fullName>
    </submittedName>
</protein>
<dbReference type="OrthoDB" id="10342520at2759"/>
<gene>
    <name evidence="3" type="ORF">PGT21_007241</name>
</gene>
<keyword evidence="2" id="KW-1133">Transmembrane helix</keyword>
<feature type="transmembrane region" description="Helical" evidence="2">
    <location>
        <begin position="432"/>
        <end position="455"/>
    </location>
</feature>
<dbReference type="EMBL" id="VSWC01000144">
    <property type="protein sequence ID" value="KAA1077424.1"/>
    <property type="molecule type" value="Genomic_DNA"/>
</dbReference>
<dbReference type="AlphaFoldDB" id="A0A5B0MN59"/>
<evidence type="ECO:0000256" key="2">
    <source>
        <dbReference type="SAM" id="Phobius"/>
    </source>
</evidence>
<feature type="compositionally biased region" description="Polar residues" evidence="1">
    <location>
        <begin position="55"/>
        <end position="70"/>
    </location>
</feature>
<dbReference type="Proteomes" id="UP000324748">
    <property type="component" value="Unassembled WGS sequence"/>
</dbReference>
<feature type="compositionally biased region" description="Basic residues" evidence="1">
    <location>
        <begin position="1"/>
        <end position="12"/>
    </location>
</feature>
<proteinExistence type="predicted"/>
<reference evidence="3 4" key="1">
    <citation type="submission" date="2019-05" db="EMBL/GenBank/DDBJ databases">
        <title>Emergence of the Ug99 lineage of the wheat stem rust pathogen through somatic hybridization.</title>
        <authorList>
            <person name="Li F."/>
            <person name="Upadhyaya N.M."/>
            <person name="Sperschneider J."/>
            <person name="Matny O."/>
            <person name="Nguyen-Phuc H."/>
            <person name="Mago R."/>
            <person name="Raley C."/>
            <person name="Miller M.E."/>
            <person name="Silverstein K.A.T."/>
            <person name="Henningsen E."/>
            <person name="Hirsch C.D."/>
            <person name="Visser B."/>
            <person name="Pretorius Z.A."/>
            <person name="Steffenson B.J."/>
            <person name="Schwessinger B."/>
            <person name="Dodds P.N."/>
            <person name="Figueroa M."/>
        </authorList>
    </citation>
    <scope>NUCLEOTIDE SEQUENCE [LARGE SCALE GENOMIC DNA]</scope>
    <source>
        <strain evidence="3">21-0</strain>
    </source>
</reference>
<feature type="compositionally biased region" description="Polar residues" evidence="1">
    <location>
        <begin position="215"/>
        <end position="251"/>
    </location>
</feature>
<keyword evidence="4" id="KW-1185">Reference proteome</keyword>
<feature type="compositionally biased region" description="Polar residues" evidence="1">
    <location>
        <begin position="139"/>
        <end position="151"/>
    </location>
</feature>
<feature type="compositionally biased region" description="Polar residues" evidence="1">
    <location>
        <begin position="265"/>
        <end position="287"/>
    </location>
</feature>
<comment type="caution">
    <text evidence="3">The sequence shown here is derived from an EMBL/GenBank/DDBJ whole genome shotgun (WGS) entry which is preliminary data.</text>
</comment>
<keyword evidence="2" id="KW-0812">Transmembrane</keyword>
<organism evidence="3 4">
    <name type="scientific">Puccinia graminis f. sp. tritici</name>
    <dbReference type="NCBI Taxonomy" id="56615"/>
    <lineage>
        <taxon>Eukaryota</taxon>
        <taxon>Fungi</taxon>
        <taxon>Dikarya</taxon>
        <taxon>Basidiomycota</taxon>
        <taxon>Pucciniomycotina</taxon>
        <taxon>Pucciniomycetes</taxon>
        <taxon>Pucciniales</taxon>
        <taxon>Pucciniaceae</taxon>
        <taxon>Puccinia</taxon>
    </lineage>
</organism>
<feature type="compositionally biased region" description="Low complexity" evidence="1">
    <location>
        <begin position="176"/>
        <end position="191"/>
    </location>
</feature>
<evidence type="ECO:0000313" key="3">
    <source>
        <dbReference type="EMBL" id="KAA1077424.1"/>
    </source>
</evidence>
<accession>A0A5B0MN59</accession>
<feature type="region of interest" description="Disordered" evidence="1">
    <location>
        <begin position="1"/>
        <end position="315"/>
    </location>
</feature>
<evidence type="ECO:0000313" key="4">
    <source>
        <dbReference type="Proteomes" id="UP000324748"/>
    </source>
</evidence>